<feature type="compositionally biased region" description="Basic and acidic residues" evidence="1">
    <location>
        <begin position="44"/>
        <end position="60"/>
    </location>
</feature>
<dbReference type="Proteomes" id="UP001059596">
    <property type="component" value="Unassembled WGS sequence"/>
</dbReference>
<feature type="region of interest" description="Disordered" evidence="1">
    <location>
        <begin position="291"/>
        <end position="440"/>
    </location>
</feature>
<comment type="caution">
    <text evidence="2">The sequence shown here is derived from an EMBL/GenBank/DDBJ whole genome shotgun (WGS) entry which is preliminary data.</text>
</comment>
<proteinExistence type="predicted"/>
<feature type="region of interest" description="Disordered" evidence="1">
    <location>
        <begin position="462"/>
        <end position="513"/>
    </location>
</feature>
<gene>
    <name evidence="2" type="ORF">M5D96_006829</name>
</gene>
<feature type="compositionally biased region" description="Basic and acidic residues" evidence="1">
    <location>
        <begin position="200"/>
        <end position="211"/>
    </location>
</feature>
<evidence type="ECO:0000256" key="1">
    <source>
        <dbReference type="SAM" id="MobiDB-lite"/>
    </source>
</evidence>
<feature type="compositionally biased region" description="Basic and acidic residues" evidence="1">
    <location>
        <begin position="388"/>
        <end position="407"/>
    </location>
</feature>
<feature type="compositionally biased region" description="Polar residues" evidence="1">
    <location>
        <begin position="622"/>
        <end position="644"/>
    </location>
</feature>
<keyword evidence="3" id="KW-1185">Reference proteome</keyword>
<name>A0A9P9YPT8_9MUSC</name>
<feature type="compositionally biased region" description="Low complexity" evidence="1">
    <location>
        <begin position="254"/>
        <end position="269"/>
    </location>
</feature>
<feature type="compositionally biased region" description="Basic and acidic residues" evidence="1">
    <location>
        <begin position="417"/>
        <end position="430"/>
    </location>
</feature>
<feature type="compositionally biased region" description="Low complexity" evidence="1">
    <location>
        <begin position="655"/>
        <end position="673"/>
    </location>
</feature>
<feature type="region of interest" description="Disordered" evidence="1">
    <location>
        <begin position="601"/>
        <end position="675"/>
    </location>
</feature>
<feature type="compositionally biased region" description="Low complexity" evidence="1">
    <location>
        <begin position="112"/>
        <end position="140"/>
    </location>
</feature>
<accession>A0A9P9YPT8</accession>
<organism evidence="2 3">
    <name type="scientific">Drosophila gunungcola</name>
    <name type="common">fruit fly</name>
    <dbReference type="NCBI Taxonomy" id="103775"/>
    <lineage>
        <taxon>Eukaryota</taxon>
        <taxon>Metazoa</taxon>
        <taxon>Ecdysozoa</taxon>
        <taxon>Arthropoda</taxon>
        <taxon>Hexapoda</taxon>
        <taxon>Insecta</taxon>
        <taxon>Pterygota</taxon>
        <taxon>Neoptera</taxon>
        <taxon>Endopterygota</taxon>
        <taxon>Diptera</taxon>
        <taxon>Brachycera</taxon>
        <taxon>Muscomorpha</taxon>
        <taxon>Ephydroidea</taxon>
        <taxon>Drosophilidae</taxon>
        <taxon>Drosophila</taxon>
        <taxon>Sophophora</taxon>
    </lineage>
</organism>
<feature type="region of interest" description="Disordered" evidence="1">
    <location>
        <begin position="197"/>
        <end position="278"/>
    </location>
</feature>
<feature type="compositionally biased region" description="Low complexity" evidence="1">
    <location>
        <begin position="218"/>
        <end position="228"/>
    </location>
</feature>
<evidence type="ECO:0000313" key="2">
    <source>
        <dbReference type="EMBL" id="KAI8040886.1"/>
    </source>
</evidence>
<feature type="compositionally biased region" description="Polar residues" evidence="1">
    <location>
        <begin position="362"/>
        <end position="374"/>
    </location>
</feature>
<feature type="non-terminal residue" evidence="2">
    <location>
        <position position="801"/>
    </location>
</feature>
<feature type="compositionally biased region" description="Polar residues" evidence="1">
    <location>
        <begin position="499"/>
        <end position="508"/>
    </location>
</feature>
<feature type="region of interest" description="Disordered" evidence="1">
    <location>
        <begin position="44"/>
        <end position="170"/>
    </location>
</feature>
<protein>
    <submittedName>
        <fullName evidence="2">Uncharacterized protein</fullName>
    </submittedName>
</protein>
<dbReference type="EMBL" id="JAMKOV010000004">
    <property type="protein sequence ID" value="KAI8040886.1"/>
    <property type="molecule type" value="Genomic_DNA"/>
</dbReference>
<sequence>ASATLTTTLDTAKETVGTAVAGITNELGNAFKEGTQALDEAKHKVMEGLHLEKPPETDEKPEAEEAEDADSLKTSTPEPEIERALANEEESPPTPKPSLEEMVQLSAEVSQVAEEPTVAATAESSAPAAEAPPTESSAPVESRRVRRKSLGKDKKDQEQQRPSTTEWEKFADQLAKSKKFKPYESFAHSQNKFSVYQDHTSLRDKPNHYDGHFSGGNSQSASQSDLSSGHITPAPTRRGQREFAKFVGSEQPGSISRSSSRLSNAASSRTFDFNPHRERISLPVTNRIKSGIQRAPAERISGWGRGKPAPLAEEPGYGRRMSTGVIPQPLRSEREKLLVTGSRRVVQTITPTKEKPSKKQNSKYISSRESSQLEFDSHKSPLRVTKPLSKDITRSREPSLNEFDALKSQKSHFRGLKPKDQHHPRNKADKSPLGIQKPLSKELARSRETFLIEFDSLRSQRSPVIESKTKVQHPSKHISSRELSYTELESQKTEKSPLRVQNPSTKTAARSREPSYIEFDSLRENKSPLRVQKNAVRSREPSYTEFYSFREDKSPLTVQKSMAKEIVRSREQSFMEFGSVTVDKSPFRITQPIKTNEAHELPEKLSQSHHVSSEHLPPRDLSPSSETQSPTNQNLSSLPHTPQKTEAPEAAVSTSKMPSPSTSRASSAKSSDSGNLDVIIQPMSSLNTPSIKSFTQSPDQVVIEGYEDSDLEAALARLEILRGSTATLHSLRSCSPGRHTYTSSLLSSRRTSPWVMRKNYGGSLGKEKKPATLMGNALKLPQSSHQTVERCDICYNEFLLN</sequence>
<feature type="compositionally biased region" description="Basic and acidic residues" evidence="1">
    <location>
        <begin position="150"/>
        <end position="159"/>
    </location>
</feature>
<reference evidence="2" key="1">
    <citation type="journal article" date="2023" name="Genome Biol. Evol.">
        <title>Long-read-based Genome Assembly of Drosophila gunungcola Reveals Fewer Chemosensory Genes in Flower-breeding Species.</title>
        <authorList>
            <person name="Negi A."/>
            <person name="Liao B.Y."/>
            <person name="Yeh S.D."/>
        </authorList>
    </citation>
    <scope>NUCLEOTIDE SEQUENCE</scope>
    <source>
        <strain evidence="2">Sukarami</strain>
    </source>
</reference>
<evidence type="ECO:0000313" key="3">
    <source>
        <dbReference type="Proteomes" id="UP001059596"/>
    </source>
</evidence>
<dbReference type="AlphaFoldDB" id="A0A9P9YPT8"/>